<feature type="transmembrane region" description="Helical" evidence="1">
    <location>
        <begin position="360"/>
        <end position="384"/>
    </location>
</feature>
<feature type="transmembrane region" description="Helical" evidence="1">
    <location>
        <begin position="328"/>
        <end position="348"/>
    </location>
</feature>
<evidence type="ECO:0000256" key="1">
    <source>
        <dbReference type="SAM" id="Phobius"/>
    </source>
</evidence>
<dbReference type="EMBL" id="UINC01032832">
    <property type="protein sequence ID" value="SVB21135.1"/>
    <property type="molecule type" value="Genomic_DNA"/>
</dbReference>
<feature type="transmembrane region" description="Helical" evidence="1">
    <location>
        <begin position="49"/>
        <end position="73"/>
    </location>
</feature>
<accession>A0A382C4W0</accession>
<keyword evidence="1" id="KW-0812">Transmembrane</keyword>
<feature type="transmembrane region" description="Helical" evidence="1">
    <location>
        <begin position="156"/>
        <end position="178"/>
    </location>
</feature>
<keyword evidence="1" id="KW-1133">Transmembrane helix</keyword>
<feature type="transmembrane region" description="Helical" evidence="1">
    <location>
        <begin position="425"/>
        <end position="445"/>
    </location>
</feature>
<feature type="transmembrane region" description="Helical" evidence="1">
    <location>
        <begin position="396"/>
        <end position="413"/>
    </location>
</feature>
<evidence type="ECO:0000313" key="2">
    <source>
        <dbReference type="EMBL" id="SVB21135.1"/>
    </source>
</evidence>
<protein>
    <submittedName>
        <fullName evidence="2">Uncharacterized protein</fullName>
    </submittedName>
</protein>
<keyword evidence="1" id="KW-0472">Membrane</keyword>
<feature type="transmembrane region" description="Helical" evidence="1">
    <location>
        <begin position="125"/>
        <end position="144"/>
    </location>
</feature>
<organism evidence="2">
    <name type="scientific">marine metagenome</name>
    <dbReference type="NCBI Taxonomy" id="408172"/>
    <lineage>
        <taxon>unclassified sequences</taxon>
        <taxon>metagenomes</taxon>
        <taxon>ecological metagenomes</taxon>
    </lineage>
</organism>
<feature type="transmembrane region" description="Helical" evidence="1">
    <location>
        <begin position="285"/>
        <end position="308"/>
    </location>
</feature>
<dbReference type="AlphaFoldDB" id="A0A382C4W0"/>
<sequence length="473" mass="50482">MQERCSLFFARRSRLRVMGIVLIASWALLAVINEVRVESGELPSVGEGLLFILLPLALLIGGLCVFLSTAEGFDGRQEMSLRRMALVRIVVTLIAVAVVVQSISFGFPTIEGNPPDPVQMILNGVYLLAMGTAVMAFILSLALAWRAVEQPDARALALFMGFLALYWGPLLNIMQLGHTFTPGEPDPNSLNFSISSDGLGGISVAALFLSVAAFLRFSALFPRVLKQEDFQVSRLLRPLRAIRVKLLNPAIVWGVFGGMAIPFIISNSGDDSGEGVDISGVEAEPWMIAVAIGLLLLWIGLPLLGMIIGALNLRAGYLSSVASERKKILWVVAGCVIGTCMVLIGLLTPFLPELPGRVDIGFAALLLLAPLVLVVCLGVSVFYKGEIHPALVINRATVYGVLGIFMVALFSTAESLLSEVLENALGFSSLASSASLGGLVAVLLIPLRPILARWFGGWLPTAEVQMGSDTAQS</sequence>
<proteinExistence type="predicted"/>
<feature type="transmembrane region" description="Helical" evidence="1">
    <location>
        <begin position="246"/>
        <end position="265"/>
    </location>
</feature>
<feature type="transmembrane region" description="Helical" evidence="1">
    <location>
        <begin position="198"/>
        <end position="225"/>
    </location>
</feature>
<gene>
    <name evidence="2" type="ORF">METZ01_LOCUS173989</name>
</gene>
<feature type="transmembrane region" description="Helical" evidence="1">
    <location>
        <begin position="85"/>
        <end position="105"/>
    </location>
</feature>
<reference evidence="2" key="1">
    <citation type="submission" date="2018-05" db="EMBL/GenBank/DDBJ databases">
        <authorList>
            <person name="Lanie J.A."/>
            <person name="Ng W.-L."/>
            <person name="Kazmierczak K.M."/>
            <person name="Andrzejewski T.M."/>
            <person name="Davidsen T.M."/>
            <person name="Wayne K.J."/>
            <person name="Tettelin H."/>
            <person name="Glass J.I."/>
            <person name="Rusch D."/>
            <person name="Podicherti R."/>
            <person name="Tsui H.-C.T."/>
            <person name="Winkler M.E."/>
        </authorList>
    </citation>
    <scope>NUCLEOTIDE SEQUENCE</scope>
</reference>
<name>A0A382C4W0_9ZZZZ</name>